<feature type="non-terminal residue" evidence="1">
    <location>
        <position position="1"/>
    </location>
</feature>
<proteinExistence type="predicted"/>
<organism evidence="1 2">
    <name type="scientific">Rhodocollybia butyracea</name>
    <dbReference type="NCBI Taxonomy" id="206335"/>
    <lineage>
        <taxon>Eukaryota</taxon>
        <taxon>Fungi</taxon>
        <taxon>Dikarya</taxon>
        <taxon>Basidiomycota</taxon>
        <taxon>Agaricomycotina</taxon>
        <taxon>Agaricomycetes</taxon>
        <taxon>Agaricomycetidae</taxon>
        <taxon>Agaricales</taxon>
        <taxon>Marasmiineae</taxon>
        <taxon>Omphalotaceae</taxon>
        <taxon>Rhodocollybia</taxon>
    </lineage>
</organism>
<dbReference type="Proteomes" id="UP000772434">
    <property type="component" value="Unassembled WGS sequence"/>
</dbReference>
<comment type="caution">
    <text evidence="1">The sequence shown here is derived from an EMBL/GenBank/DDBJ whole genome shotgun (WGS) entry which is preliminary data.</text>
</comment>
<reference evidence="1" key="1">
    <citation type="submission" date="2020-11" db="EMBL/GenBank/DDBJ databases">
        <authorList>
            <consortium name="DOE Joint Genome Institute"/>
            <person name="Ahrendt S."/>
            <person name="Riley R."/>
            <person name="Andreopoulos W."/>
            <person name="Labutti K."/>
            <person name="Pangilinan J."/>
            <person name="Ruiz-Duenas F.J."/>
            <person name="Barrasa J.M."/>
            <person name="Sanchez-Garcia M."/>
            <person name="Camarero S."/>
            <person name="Miyauchi S."/>
            <person name="Serrano A."/>
            <person name="Linde D."/>
            <person name="Babiker R."/>
            <person name="Drula E."/>
            <person name="Ayuso-Fernandez I."/>
            <person name="Pacheco R."/>
            <person name="Padilla G."/>
            <person name="Ferreira P."/>
            <person name="Barriuso J."/>
            <person name="Kellner H."/>
            <person name="Castanera R."/>
            <person name="Alfaro M."/>
            <person name="Ramirez L."/>
            <person name="Pisabarro A.G."/>
            <person name="Kuo A."/>
            <person name="Tritt A."/>
            <person name="Lipzen A."/>
            <person name="He G."/>
            <person name="Yan M."/>
            <person name="Ng V."/>
            <person name="Cullen D."/>
            <person name="Martin F."/>
            <person name="Rosso M.-N."/>
            <person name="Henrissat B."/>
            <person name="Hibbett D."/>
            <person name="Martinez A.T."/>
            <person name="Grigoriev I.V."/>
        </authorList>
    </citation>
    <scope>NUCLEOTIDE SEQUENCE</scope>
    <source>
        <strain evidence="1">AH 40177</strain>
    </source>
</reference>
<evidence type="ECO:0000313" key="2">
    <source>
        <dbReference type="Proteomes" id="UP000772434"/>
    </source>
</evidence>
<accession>A0A9P5PTE2</accession>
<dbReference type="AlphaFoldDB" id="A0A9P5PTE2"/>
<dbReference type="EMBL" id="JADNRY010000064">
    <property type="protein sequence ID" value="KAF9068202.1"/>
    <property type="molecule type" value="Genomic_DNA"/>
</dbReference>
<gene>
    <name evidence="1" type="ORF">BDP27DRAFT_1448636</name>
</gene>
<name>A0A9P5PTE2_9AGAR</name>
<evidence type="ECO:0000313" key="1">
    <source>
        <dbReference type="EMBL" id="KAF9068202.1"/>
    </source>
</evidence>
<sequence length="132" mass="15155">FRVIYEKGRNWAGDRGAAGETVIVAFALQSSLRTRHTFEANSVSVDNTERVFSVIQLIFLSIFQDFWKDYLGILLLVRASTLLPAKRRSVFLQVRFSVLYFVCRSLPNISSVLVEIQAQARNLRTIHRTKSF</sequence>
<keyword evidence="2" id="KW-1185">Reference proteome</keyword>
<protein>
    <submittedName>
        <fullName evidence="1">Uncharacterized protein</fullName>
    </submittedName>
</protein>